<dbReference type="EMBL" id="UYRU01045608">
    <property type="protein sequence ID" value="VDN08683.1"/>
    <property type="molecule type" value="Genomic_DNA"/>
</dbReference>
<organism evidence="3 4">
    <name type="scientific">Dibothriocephalus latus</name>
    <name type="common">Fish tapeworm</name>
    <name type="synonym">Diphyllobothrium latum</name>
    <dbReference type="NCBI Taxonomy" id="60516"/>
    <lineage>
        <taxon>Eukaryota</taxon>
        <taxon>Metazoa</taxon>
        <taxon>Spiralia</taxon>
        <taxon>Lophotrochozoa</taxon>
        <taxon>Platyhelminthes</taxon>
        <taxon>Cestoda</taxon>
        <taxon>Eucestoda</taxon>
        <taxon>Diphyllobothriidea</taxon>
        <taxon>Diphyllobothriidae</taxon>
        <taxon>Dibothriocephalus</taxon>
    </lineage>
</organism>
<dbReference type="InterPro" id="IPR038377">
    <property type="entry name" value="Na/Glc_symporter_sf"/>
</dbReference>
<keyword evidence="1" id="KW-0813">Transport</keyword>
<protein>
    <recommendedName>
        <fullName evidence="5">Amino acid transporter transmembrane domain-containing protein</fullName>
    </recommendedName>
</protein>
<keyword evidence="2" id="KW-1133">Transmembrane helix</keyword>
<feature type="transmembrane region" description="Helical" evidence="2">
    <location>
        <begin position="53"/>
        <end position="74"/>
    </location>
</feature>
<keyword evidence="2" id="KW-0472">Membrane</keyword>
<evidence type="ECO:0000313" key="4">
    <source>
        <dbReference type="Proteomes" id="UP000281553"/>
    </source>
</evidence>
<feature type="transmembrane region" description="Helical" evidence="2">
    <location>
        <begin position="231"/>
        <end position="251"/>
    </location>
</feature>
<dbReference type="InterPro" id="IPR031155">
    <property type="entry name" value="DUR"/>
</dbReference>
<dbReference type="PANTHER" id="PTHR46154">
    <property type="match status" value="1"/>
</dbReference>
<feature type="transmembrane region" description="Helical" evidence="2">
    <location>
        <begin position="165"/>
        <end position="187"/>
    </location>
</feature>
<dbReference type="GO" id="GO:0005886">
    <property type="term" value="C:plasma membrane"/>
    <property type="evidence" value="ECO:0007669"/>
    <property type="project" value="TreeGrafter"/>
</dbReference>
<feature type="transmembrane region" description="Helical" evidence="2">
    <location>
        <begin position="208"/>
        <end position="225"/>
    </location>
</feature>
<proteinExistence type="predicted"/>
<evidence type="ECO:0000313" key="3">
    <source>
        <dbReference type="EMBL" id="VDN08683.1"/>
    </source>
</evidence>
<dbReference type="GO" id="GO:0015204">
    <property type="term" value="F:urea transmembrane transporter activity"/>
    <property type="evidence" value="ECO:0007669"/>
    <property type="project" value="InterPro"/>
</dbReference>
<dbReference type="Gene3D" id="1.20.1730.10">
    <property type="entry name" value="Sodium/glucose cotransporter"/>
    <property type="match status" value="1"/>
</dbReference>
<name>A0A3P7LDN2_DIBLA</name>
<evidence type="ECO:0000256" key="2">
    <source>
        <dbReference type="SAM" id="Phobius"/>
    </source>
</evidence>
<evidence type="ECO:0000256" key="1">
    <source>
        <dbReference type="ARBA" id="ARBA00022448"/>
    </source>
</evidence>
<sequence>MNPFGEFLLVQINSAGDLLNFTRKPLSMELMACLPLSRGTADPNPPLMTPNEVLVVFILLFVTAFIVDRIVFFFTKLMARFRTDQDLNAGTGNLGLTISSLVSQLVHPTLILNSVGFAQFYGIIGPVVFALFLSISASVFAFILLEMRIKAPGAKTYPQIVRSRFGKGAHIIVVGIFMAADVTNYVVVTMNGLHAMMSVSLEPHRERLIVYLFIAICSFVIASQLGSFRVIMATIAVFILGLCTVLMLSVFHNSAQYPLGTIDRVYKLLRCYDERVPFPHVEPLSIIKHRSVVATILTSAVIWSTFLVCQANWSVGIALTPNHSSVGFILASFAIFSIPFVLSTCLGLGFLALSSSLGSNPLRIMHQEHGMNKKEIFYDCFWFSTLSSV</sequence>
<dbReference type="AlphaFoldDB" id="A0A3P7LDN2"/>
<accession>A0A3P7LDN2</accession>
<evidence type="ECO:0008006" key="5">
    <source>
        <dbReference type="Google" id="ProtNLM"/>
    </source>
</evidence>
<keyword evidence="4" id="KW-1185">Reference proteome</keyword>
<feature type="transmembrane region" description="Helical" evidence="2">
    <location>
        <begin position="120"/>
        <end position="145"/>
    </location>
</feature>
<gene>
    <name evidence="3" type="ORF">DILT_LOCUS4514</name>
</gene>
<dbReference type="PANTHER" id="PTHR46154:SF4">
    <property type="entry name" value="UREA ACTIVE TRANSPORTER"/>
    <property type="match status" value="1"/>
</dbReference>
<reference evidence="3 4" key="1">
    <citation type="submission" date="2018-11" db="EMBL/GenBank/DDBJ databases">
        <authorList>
            <consortium name="Pathogen Informatics"/>
        </authorList>
    </citation>
    <scope>NUCLEOTIDE SEQUENCE [LARGE SCALE GENOMIC DNA]</scope>
</reference>
<dbReference type="OrthoDB" id="10049971at2759"/>
<feature type="transmembrane region" description="Helical" evidence="2">
    <location>
        <begin position="325"/>
        <end position="353"/>
    </location>
</feature>
<keyword evidence="2" id="KW-0812">Transmembrane</keyword>
<dbReference type="Proteomes" id="UP000281553">
    <property type="component" value="Unassembled WGS sequence"/>
</dbReference>
<feature type="transmembrane region" description="Helical" evidence="2">
    <location>
        <begin position="292"/>
        <end position="313"/>
    </location>
</feature>